<protein>
    <recommendedName>
        <fullName evidence="2">KIB1-4 beta-propeller domain-containing protein</fullName>
    </recommendedName>
</protein>
<evidence type="ECO:0000313" key="4">
    <source>
        <dbReference type="Proteomes" id="UP001153555"/>
    </source>
</evidence>
<evidence type="ECO:0000259" key="2">
    <source>
        <dbReference type="Pfam" id="PF03478"/>
    </source>
</evidence>
<dbReference type="AlphaFoldDB" id="A0A9N7RFV1"/>
<reference evidence="3" key="1">
    <citation type="submission" date="2019-12" db="EMBL/GenBank/DDBJ databases">
        <authorList>
            <person name="Scholes J."/>
        </authorList>
    </citation>
    <scope>NUCLEOTIDE SEQUENCE</scope>
</reference>
<dbReference type="EMBL" id="CACSLK010027624">
    <property type="protein sequence ID" value="CAA0826383.1"/>
    <property type="molecule type" value="Genomic_DNA"/>
</dbReference>
<dbReference type="Pfam" id="PF03478">
    <property type="entry name" value="Beta-prop_KIB1-4"/>
    <property type="match status" value="1"/>
</dbReference>
<comment type="caution">
    <text evidence="3">The sequence shown here is derived from an EMBL/GenBank/DDBJ whole genome shotgun (WGS) entry which is preliminary data.</text>
</comment>
<gene>
    <name evidence="3" type="ORF">SHERM_01589</name>
</gene>
<feature type="region of interest" description="Disordered" evidence="1">
    <location>
        <begin position="152"/>
        <end position="178"/>
    </location>
</feature>
<feature type="region of interest" description="Disordered" evidence="1">
    <location>
        <begin position="80"/>
        <end position="101"/>
    </location>
</feature>
<proteinExistence type="predicted"/>
<organism evidence="3 4">
    <name type="scientific">Striga hermonthica</name>
    <name type="common">Purple witchweed</name>
    <name type="synonym">Buchnera hermonthica</name>
    <dbReference type="NCBI Taxonomy" id="68872"/>
    <lineage>
        <taxon>Eukaryota</taxon>
        <taxon>Viridiplantae</taxon>
        <taxon>Streptophyta</taxon>
        <taxon>Embryophyta</taxon>
        <taxon>Tracheophyta</taxon>
        <taxon>Spermatophyta</taxon>
        <taxon>Magnoliopsida</taxon>
        <taxon>eudicotyledons</taxon>
        <taxon>Gunneridae</taxon>
        <taxon>Pentapetalae</taxon>
        <taxon>asterids</taxon>
        <taxon>lamiids</taxon>
        <taxon>Lamiales</taxon>
        <taxon>Orobanchaceae</taxon>
        <taxon>Buchnereae</taxon>
        <taxon>Striga</taxon>
    </lineage>
</organism>
<name>A0A9N7RFV1_STRHE</name>
<evidence type="ECO:0000313" key="3">
    <source>
        <dbReference type="EMBL" id="CAA0826383.1"/>
    </source>
</evidence>
<feature type="compositionally biased region" description="Low complexity" evidence="1">
    <location>
        <begin position="80"/>
        <end position="89"/>
    </location>
</feature>
<feature type="domain" description="KIB1-4 beta-propeller" evidence="2">
    <location>
        <begin position="4"/>
        <end position="65"/>
    </location>
</feature>
<keyword evidence="4" id="KW-1185">Reference proteome</keyword>
<evidence type="ECO:0000256" key="1">
    <source>
        <dbReference type="SAM" id="MobiDB-lite"/>
    </source>
</evidence>
<sequence>MDVKYVEGSSLGGWALFVGFHIDAVALPAAEFPKLNPNSIYFTDSQQDSMIENFPTGGHDIDIFNYENKTVLPSISTPTLITSPTVTPPAGGGDPELAPKDRRVPLPLPLCVYRIPTHRRPLPPVLLPPSMPTHRCASHAPLPAAVHFHQPIVPTRSRPPPHSLSIRKPTTFRNARRP</sequence>
<dbReference type="OrthoDB" id="906919at2759"/>
<accession>A0A9N7RFV1</accession>
<dbReference type="InterPro" id="IPR005174">
    <property type="entry name" value="KIB1-4_b-propeller"/>
</dbReference>
<dbReference type="Proteomes" id="UP001153555">
    <property type="component" value="Unassembled WGS sequence"/>
</dbReference>